<dbReference type="InterPro" id="IPR032687">
    <property type="entry name" value="AraC-type_N"/>
</dbReference>
<keyword evidence="6" id="KW-1185">Reference proteome</keyword>
<dbReference type="Gene3D" id="1.10.10.60">
    <property type="entry name" value="Homeodomain-like"/>
    <property type="match status" value="1"/>
</dbReference>
<dbReference type="EMBL" id="CP043909">
    <property type="protein sequence ID" value="QER38293.1"/>
    <property type="molecule type" value="Genomic_DNA"/>
</dbReference>
<dbReference type="InterPro" id="IPR009057">
    <property type="entry name" value="Homeodomain-like_sf"/>
</dbReference>
<dbReference type="KEGG" id="asue:F2A31_00625"/>
<evidence type="ECO:0000313" key="6">
    <source>
        <dbReference type="Proteomes" id="UP000325177"/>
    </source>
</evidence>
<evidence type="ECO:0000256" key="2">
    <source>
        <dbReference type="ARBA" id="ARBA00023125"/>
    </source>
</evidence>
<dbReference type="AlphaFoldDB" id="A0A5P1UQ82"/>
<reference evidence="5 6" key="1">
    <citation type="submission" date="2019-09" db="EMBL/GenBank/DDBJ databases">
        <title>Acinetobacter sp. C16S1 isolated from saline soil.</title>
        <authorList>
            <person name="Xu L."/>
            <person name="Sun J.-Q."/>
        </authorList>
    </citation>
    <scope>NUCLEOTIDE SEQUENCE [LARGE SCALE GENOMIC DNA]</scope>
    <source>
        <strain evidence="5 6">C16S1</strain>
    </source>
</reference>
<dbReference type="GO" id="GO:0003700">
    <property type="term" value="F:DNA-binding transcription factor activity"/>
    <property type="evidence" value="ECO:0007669"/>
    <property type="project" value="InterPro"/>
</dbReference>
<proteinExistence type="predicted"/>
<dbReference type="GO" id="GO:0005829">
    <property type="term" value="C:cytosol"/>
    <property type="evidence" value="ECO:0007669"/>
    <property type="project" value="TreeGrafter"/>
</dbReference>
<dbReference type="Pfam" id="PF12625">
    <property type="entry name" value="Arabinose_bd"/>
    <property type="match status" value="1"/>
</dbReference>
<keyword evidence="1" id="KW-0805">Transcription regulation</keyword>
<dbReference type="InterPro" id="IPR018060">
    <property type="entry name" value="HTH_AraC"/>
</dbReference>
<gene>
    <name evidence="5" type="ORF">F2A31_00625</name>
</gene>
<dbReference type="PANTHER" id="PTHR47894:SF1">
    <property type="entry name" value="HTH-TYPE TRANSCRIPTIONAL REGULATOR VQSM"/>
    <property type="match status" value="1"/>
</dbReference>
<dbReference type="SMART" id="SM00342">
    <property type="entry name" value="HTH_ARAC"/>
    <property type="match status" value="1"/>
</dbReference>
<dbReference type="GO" id="GO:0000976">
    <property type="term" value="F:transcription cis-regulatory region binding"/>
    <property type="evidence" value="ECO:0007669"/>
    <property type="project" value="TreeGrafter"/>
</dbReference>
<evidence type="ECO:0000259" key="4">
    <source>
        <dbReference type="PROSITE" id="PS01124"/>
    </source>
</evidence>
<keyword evidence="2" id="KW-0238">DNA-binding</keyword>
<keyword evidence="3" id="KW-0804">Transcription</keyword>
<dbReference type="SUPFAM" id="SSF46689">
    <property type="entry name" value="Homeodomain-like"/>
    <property type="match status" value="1"/>
</dbReference>
<protein>
    <submittedName>
        <fullName evidence="5">AraC family transcriptional regulator</fullName>
    </submittedName>
</protein>
<feature type="domain" description="HTH araC/xylS-type" evidence="4">
    <location>
        <begin position="226"/>
        <end position="324"/>
    </location>
</feature>
<evidence type="ECO:0000256" key="3">
    <source>
        <dbReference type="ARBA" id="ARBA00023163"/>
    </source>
</evidence>
<dbReference type="PANTHER" id="PTHR47894">
    <property type="entry name" value="HTH-TYPE TRANSCRIPTIONAL REGULATOR GADX"/>
    <property type="match status" value="1"/>
</dbReference>
<name>A0A5P1UQ82_9GAMM</name>
<accession>A0A5P1UQ82</accession>
<evidence type="ECO:0000256" key="1">
    <source>
        <dbReference type="ARBA" id="ARBA00023015"/>
    </source>
</evidence>
<sequence>MYEKIKLPAAFWLAVERLSLSRFMLIKEADLPLNVARCDARITTLQFFKLWQALENSRGKHVGIEFLQVLDRGNLPPSFLVAYHAKNLRDAIRRVSRFKTLCTPEELLLTEDKDLLCITIKWPTEQLKPPRALIDATIASLIYLAREGTQQLIQPAKLDLNRDTADVFTGFINCPIHCNSSENRVYFYQKDLDLSFPSYNDELLKILDVALEVSLNQQSAGLTVSEQVKWLLRRSLTAGRPELRSVAKELSISQRSLQRYLKNEGASFQALLSETRNQLACEYLLDSSLDIAEISYLLGYEEQGSFFRAFQEWENSTPTKWREVHLNEALKVRK</sequence>
<dbReference type="RefSeq" id="WP_150024740.1">
    <property type="nucleotide sequence ID" value="NZ_CP043909.1"/>
</dbReference>
<organism evidence="5 6">
    <name type="scientific">Acinetobacter suaedae</name>
    <dbReference type="NCBI Taxonomy" id="2609668"/>
    <lineage>
        <taxon>Bacteria</taxon>
        <taxon>Pseudomonadati</taxon>
        <taxon>Pseudomonadota</taxon>
        <taxon>Gammaproteobacteria</taxon>
        <taxon>Moraxellales</taxon>
        <taxon>Moraxellaceae</taxon>
        <taxon>Acinetobacter</taxon>
    </lineage>
</organism>
<dbReference type="PROSITE" id="PS01124">
    <property type="entry name" value="HTH_ARAC_FAMILY_2"/>
    <property type="match status" value="1"/>
</dbReference>
<dbReference type="Pfam" id="PF12833">
    <property type="entry name" value="HTH_18"/>
    <property type="match status" value="1"/>
</dbReference>
<evidence type="ECO:0000313" key="5">
    <source>
        <dbReference type="EMBL" id="QER38293.1"/>
    </source>
</evidence>
<dbReference type="Proteomes" id="UP000325177">
    <property type="component" value="Chromosome"/>
</dbReference>